<dbReference type="PANTHER" id="PTHR42996:SF1">
    <property type="entry name" value="PHOSPHATE-BINDING PROTEIN PSTS"/>
    <property type="match status" value="1"/>
</dbReference>
<feature type="domain" description="PBP" evidence="3">
    <location>
        <begin position="93"/>
        <end position="354"/>
    </location>
</feature>
<evidence type="ECO:0000256" key="1">
    <source>
        <dbReference type="ARBA" id="ARBA00008725"/>
    </source>
</evidence>
<dbReference type="Proteomes" id="UP001156670">
    <property type="component" value="Unassembled WGS sequence"/>
</dbReference>
<dbReference type="SUPFAM" id="SSF53850">
    <property type="entry name" value="Periplasmic binding protein-like II"/>
    <property type="match status" value="1"/>
</dbReference>
<gene>
    <name evidence="4" type="ORF">GCM10007901_04290</name>
</gene>
<evidence type="ECO:0000313" key="4">
    <source>
        <dbReference type="EMBL" id="GLQ91479.1"/>
    </source>
</evidence>
<dbReference type="Gene3D" id="3.40.190.10">
    <property type="entry name" value="Periplasmic binding protein-like II"/>
    <property type="match status" value="1"/>
</dbReference>
<dbReference type="EMBL" id="BSOB01000004">
    <property type="protein sequence ID" value="GLQ91479.1"/>
    <property type="molecule type" value="Genomic_DNA"/>
</dbReference>
<reference evidence="5" key="1">
    <citation type="journal article" date="2019" name="Int. J. Syst. Evol. Microbiol.">
        <title>The Global Catalogue of Microorganisms (GCM) 10K type strain sequencing project: providing services to taxonomists for standard genome sequencing and annotation.</title>
        <authorList>
            <consortium name="The Broad Institute Genomics Platform"/>
            <consortium name="The Broad Institute Genome Sequencing Center for Infectious Disease"/>
            <person name="Wu L."/>
            <person name="Ma J."/>
        </authorList>
    </citation>
    <scope>NUCLEOTIDE SEQUENCE [LARGE SCALE GENOMIC DNA]</scope>
    <source>
        <strain evidence="5">NBRC 111980</strain>
    </source>
</reference>
<organism evidence="4 5">
    <name type="scientific">Dyella acidisoli</name>
    <dbReference type="NCBI Taxonomy" id="1867834"/>
    <lineage>
        <taxon>Bacteria</taxon>
        <taxon>Pseudomonadati</taxon>
        <taxon>Pseudomonadota</taxon>
        <taxon>Gammaproteobacteria</taxon>
        <taxon>Lysobacterales</taxon>
        <taxon>Rhodanobacteraceae</taxon>
        <taxon>Dyella</taxon>
    </lineage>
</organism>
<sequence length="477" mass="48429">MGKTMNYGLIRLNTRTKLIAGALALVMAGLSHASGTQVGGGATLPSIGYVGSNAATNLQVWDGTGSTATIATGSLFGQYIATTGNPNVSYCLTGSGAGKNILAGATVNGVTFNVQNACTKNSSGTVTGFGAGLTGVNRSDLVQPNFAAADSPLNASDYLNYQNARPSDVEYPVQFPAVAGAVAIAFNLKDNTGATVTSSEANFSDAQLCQILSHQVTTWDQVSSAFTLPAGHSIPANPINVQYRSDGSGTTFSLSNHLATVCGTINSHVFETNQAFTSVVANFVNPVPSNWTGSSGNASVANAVSSTANSIGYVETANALATNPGLQFADVNSTSPTANFGSPLTIAGTAIVYNEVINTTNNTNGTAALEAISSISGVTNPPTTSCIALVKPALYAKPNVPGGIVPTGTYPIVAISYLLGNTDDNGTDLTNTQNLLAFPYTVTQSNVTTIGAGTGLAFLNLGTNAFTTSQIKGCLVN</sequence>
<dbReference type="Pfam" id="PF12849">
    <property type="entry name" value="PBP_like_2"/>
    <property type="match status" value="1"/>
</dbReference>
<evidence type="ECO:0000256" key="2">
    <source>
        <dbReference type="SAM" id="SignalP"/>
    </source>
</evidence>
<comment type="similarity">
    <text evidence="1">Belongs to the PstS family.</text>
</comment>
<dbReference type="InterPro" id="IPR024370">
    <property type="entry name" value="PBP_domain"/>
</dbReference>
<feature type="signal peptide" evidence="2">
    <location>
        <begin position="1"/>
        <end position="33"/>
    </location>
</feature>
<name>A0ABQ5XJX1_9GAMM</name>
<keyword evidence="5" id="KW-1185">Reference proteome</keyword>
<keyword evidence="2" id="KW-0732">Signal</keyword>
<evidence type="ECO:0000313" key="5">
    <source>
        <dbReference type="Proteomes" id="UP001156670"/>
    </source>
</evidence>
<comment type="caution">
    <text evidence="4">The sequence shown here is derived from an EMBL/GenBank/DDBJ whole genome shotgun (WGS) entry which is preliminary data.</text>
</comment>
<proteinExistence type="inferred from homology"/>
<dbReference type="InterPro" id="IPR050962">
    <property type="entry name" value="Phosphate-bind_PstS"/>
</dbReference>
<evidence type="ECO:0000259" key="3">
    <source>
        <dbReference type="Pfam" id="PF12849"/>
    </source>
</evidence>
<accession>A0ABQ5XJX1</accession>
<dbReference type="PANTHER" id="PTHR42996">
    <property type="entry name" value="PHOSPHATE-BINDING PROTEIN PSTS"/>
    <property type="match status" value="1"/>
</dbReference>
<feature type="chain" id="PRO_5045080224" description="PBP domain-containing protein" evidence="2">
    <location>
        <begin position="34"/>
        <end position="477"/>
    </location>
</feature>
<protein>
    <recommendedName>
        <fullName evidence="3">PBP domain-containing protein</fullName>
    </recommendedName>
</protein>